<feature type="compositionally biased region" description="Basic and acidic residues" evidence="1">
    <location>
        <begin position="74"/>
        <end position="85"/>
    </location>
</feature>
<gene>
    <name evidence="3" type="ORF">STCU_06849</name>
    <name evidence="2" type="ORF">STCU_07924</name>
</gene>
<dbReference type="EMBL" id="ATMH01007924">
    <property type="protein sequence ID" value="EPY23034.1"/>
    <property type="molecule type" value="Genomic_DNA"/>
</dbReference>
<evidence type="ECO:0000313" key="2">
    <source>
        <dbReference type="EMBL" id="EPY23034.1"/>
    </source>
</evidence>
<name>S9U2L1_9TRYP</name>
<evidence type="ECO:0000256" key="1">
    <source>
        <dbReference type="SAM" id="MobiDB-lite"/>
    </source>
</evidence>
<keyword evidence="4" id="KW-1185">Reference proteome</keyword>
<reference evidence="2 4" key="1">
    <citation type="journal article" date="2013" name="PLoS ONE">
        <title>Predicting the Proteins of Angomonas deanei, Strigomonas culicis and Their Respective Endosymbionts Reveals New Aspects of the Trypanosomatidae Family.</title>
        <authorList>
            <person name="Motta M.C."/>
            <person name="Martins A.C."/>
            <person name="de Souza S.S."/>
            <person name="Catta-Preta C.M."/>
            <person name="Silva R."/>
            <person name="Klein C.C."/>
            <person name="de Almeida L.G."/>
            <person name="de Lima Cunha O."/>
            <person name="Ciapina L.P."/>
            <person name="Brocchi M."/>
            <person name="Colabardini A.C."/>
            <person name="de Araujo Lima B."/>
            <person name="Machado C.R."/>
            <person name="de Almeida Soares C.M."/>
            <person name="Probst C.M."/>
            <person name="de Menezes C.B."/>
            <person name="Thompson C.E."/>
            <person name="Bartholomeu D.C."/>
            <person name="Gradia D.F."/>
            <person name="Pavoni D.P."/>
            <person name="Grisard E.C."/>
            <person name="Fantinatti-Garboggini F."/>
            <person name="Marchini F.K."/>
            <person name="Rodrigues-Luiz G.F."/>
            <person name="Wagner G."/>
            <person name="Goldman G.H."/>
            <person name="Fietto J.L."/>
            <person name="Elias M.C."/>
            <person name="Goldman M.H."/>
            <person name="Sagot M.F."/>
            <person name="Pereira M."/>
            <person name="Stoco P.H."/>
            <person name="de Mendonca-Neto R.P."/>
            <person name="Teixeira S.M."/>
            <person name="Maciel T.E."/>
            <person name="de Oliveira Mendes T.A."/>
            <person name="Urmenyi T.P."/>
            <person name="de Souza W."/>
            <person name="Schenkman S."/>
            <person name="de Vasconcelos A.T."/>
        </authorList>
    </citation>
    <scope>NUCLEOTIDE SEQUENCE [LARGE SCALE GENOMIC DNA]</scope>
</reference>
<reference evidence="2" key="2">
    <citation type="submission" date="2013-03" db="EMBL/GenBank/DDBJ databases">
        <authorList>
            <person name="Motta M.C.M."/>
            <person name="Martins A.C.A."/>
            <person name="Preta C.M.C.C."/>
            <person name="Silva R."/>
            <person name="de Souza S.S."/>
            <person name="Klein C.C."/>
            <person name="de Almeida L.G.P."/>
            <person name="Cunha O.L."/>
            <person name="Colabardini A.C."/>
            <person name="Lima B.A."/>
            <person name="Machado C.R."/>
            <person name="Soares C.M.A."/>
            <person name="de Menezes C.B.A."/>
            <person name="Bartolomeu D.C."/>
            <person name="Grisard E.C."/>
            <person name="Fantinatti-Garboggini F."/>
            <person name="Rodrigues-Luiz G.F."/>
            <person name="Wagner G."/>
            <person name="Goldman G.H."/>
            <person name="Fietto J.L.R."/>
            <person name="Ciapina L.P."/>
            <person name="Brocchi M."/>
            <person name="Elias M.C."/>
            <person name="Goldman M.H.S."/>
            <person name="Sagot M.-F."/>
            <person name="Pereira M."/>
            <person name="Stoco P.H."/>
            <person name="Teixeira S.M.R."/>
            <person name="de Mendonca-Neto R.P."/>
            <person name="Maciel T.E.F."/>
            <person name="Mendes T.A.O."/>
            <person name="Urmenyi T.P."/>
            <person name="Teixeira M.M.G."/>
            <person name="de Camargo E.F.P."/>
            <person name="de Sousa W."/>
            <person name="Schenkman S."/>
            <person name="de Vasconcelos A.T.R."/>
        </authorList>
    </citation>
    <scope>NUCLEOTIDE SEQUENCE</scope>
</reference>
<proteinExistence type="predicted"/>
<dbReference type="AlphaFoldDB" id="S9U2L1"/>
<protein>
    <submittedName>
        <fullName evidence="2">Uncharacterized protein</fullName>
    </submittedName>
</protein>
<dbReference type="Proteomes" id="UP000015354">
    <property type="component" value="Unassembled WGS sequence"/>
</dbReference>
<sequence>MTEGRLETVHNLRPENWDNRRHWTNWHHLYDCEEDHIARESAPFHDLRAGGQFQYEYGAGGPYRQPLAPVKVQERPAGDRMDFSKGRGTGIGGGGNVPVDTEPGRPQRSTAPGRINGVHTKKNPLKRGLFSEYEWMPEGEPDAKNKERSGGMKAGGPVNYIGEAHEYIEDPYRDKADHGRIGHFKTGTVKHDQHEWMPEGEAERQPVESYGPFNAGHPAGMRLTGDVEWIPDPYQDGRVKDGRHPFRTWHTRRKWNMPVAAPWRAGLTTAEPAKGEGLDLTDRNLPSLATYRRVNMTHTIGSEAALHSYRQPEPVSFKRQPVHKINSAPKNSTK</sequence>
<feature type="region of interest" description="Disordered" evidence="1">
    <location>
        <begin position="305"/>
        <end position="334"/>
    </location>
</feature>
<comment type="caution">
    <text evidence="2">The sequence shown here is derived from an EMBL/GenBank/DDBJ whole genome shotgun (WGS) entry which is preliminary data.</text>
</comment>
<evidence type="ECO:0000313" key="3">
    <source>
        <dbReference type="EMBL" id="EPY25087.1"/>
    </source>
</evidence>
<feature type="compositionally biased region" description="Gly residues" evidence="1">
    <location>
        <begin position="87"/>
        <end position="96"/>
    </location>
</feature>
<evidence type="ECO:0000313" key="4">
    <source>
        <dbReference type="Proteomes" id="UP000015354"/>
    </source>
</evidence>
<dbReference type="EMBL" id="ATMH01006849">
    <property type="protein sequence ID" value="EPY25087.1"/>
    <property type="molecule type" value="Genomic_DNA"/>
</dbReference>
<dbReference type="OrthoDB" id="238752at2759"/>
<organism evidence="2 4">
    <name type="scientific">Strigomonas culicis</name>
    <dbReference type="NCBI Taxonomy" id="28005"/>
    <lineage>
        <taxon>Eukaryota</taxon>
        <taxon>Discoba</taxon>
        <taxon>Euglenozoa</taxon>
        <taxon>Kinetoplastea</taxon>
        <taxon>Metakinetoplastina</taxon>
        <taxon>Trypanosomatida</taxon>
        <taxon>Trypanosomatidae</taxon>
        <taxon>Strigomonadinae</taxon>
        <taxon>Strigomonas</taxon>
    </lineage>
</organism>
<feature type="region of interest" description="Disordered" evidence="1">
    <location>
        <begin position="74"/>
        <end position="121"/>
    </location>
</feature>
<accession>S9U2L1</accession>